<accession>A0A8S5VDE4</accession>
<dbReference type="EMBL" id="BK016244">
    <property type="protein sequence ID" value="DAG04647.1"/>
    <property type="molecule type" value="Genomic_DNA"/>
</dbReference>
<name>A0A8S5VDE4_9CAUD</name>
<sequence>MPSLNYEEIYSKFRLKAEAYDILQYREDDVSAVFMPEYLHASINKPYIRRLFSELKLGDTVQELTYIMKYSVDDDFDAEFITDILGIGMVIEWITPKINSLNNIQQVFGSSEEKFYSQTNHLNGLKDLKKSLIKEQKNLIKDRGYIWNSYLDGSNT</sequence>
<reference evidence="1" key="1">
    <citation type="journal article" date="2021" name="Proc. Natl. Acad. Sci. U.S.A.">
        <title>A Catalog of Tens of Thousands of Viruses from Human Metagenomes Reveals Hidden Associations with Chronic Diseases.</title>
        <authorList>
            <person name="Tisza M.J."/>
            <person name="Buck C.B."/>
        </authorList>
    </citation>
    <scope>NUCLEOTIDE SEQUENCE</scope>
    <source>
        <strain evidence="1">CtDXu9</strain>
    </source>
</reference>
<organism evidence="1">
    <name type="scientific">Siphoviridae sp. ctDXu9</name>
    <dbReference type="NCBI Taxonomy" id="2825387"/>
    <lineage>
        <taxon>Viruses</taxon>
        <taxon>Duplodnaviria</taxon>
        <taxon>Heunggongvirae</taxon>
        <taxon>Uroviricota</taxon>
        <taxon>Caudoviricetes</taxon>
    </lineage>
</organism>
<protein>
    <submittedName>
        <fullName evidence="1">Uncharacterized protein</fullName>
    </submittedName>
</protein>
<evidence type="ECO:0000313" key="1">
    <source>
        <dbReference type="EMBL" id="DAG04647.1"/>
    </source>
</evidence>
<proteinExistence type="predicted"/>